<keyword evidence="1" id="KW-1133">Transmembrane helix</keyword>
<dbReference type="AlphaFoldDB" id="A0A2N1UMQ9"/>
<comment type="caution">
    <text evidence="2">The sequence shown here is derived from an EMBL/GenBank/DDBJ whole genome shotgun (WGS) entry which is preliminary data.</text>
</comment>
<feature type="transmembrane region" description="Helical" evidence="1">
    <location>
        <begin position="75"/>
        <end position="99"/>
    </location>
</feature>
<feature type="transmembrane region" description="Helical" evidence="1">
    <location>
        <begin position="14"/>
        <end position="37"/>
    </location>
</feature>
<evidence type="ECO:0000313" key="3">
    <source>
        <dbReference type="Proteomes" id="UP000233414"/>
    </source>
</evidence>
<dbReference type="EMBL" id="PGYQ01000020">
    <property type="protein sequence ID" value="PKL72032.1"/>
    <property type="molecule type" value="Genomic_DNA"/>
</dbReference>
<name>A0A2N1UMQ9_9BACT</name>
<keyword evidence="1" id="KW-0472">Membrane</keyword>
<accession>A0A2N1UMQ9</accession>
<organism evidence="2 3">
    <name type="scientific">Candidatus Kuenenbacteria bacterium HGW-Kuenenbacteria-1</name>
    <dbReference type="NCBI Taxonomy" id="2013812"/>
    <lineage>
        <taxon>Bacteria</taxon>
        <taxon>Candidatus Kueneniibacteriota</taxon>
    </lineage>
</organism>
<sequence>MIFNMEINMSNKKIINITLFILLFFSIITLIIAKINGLNYALFNRINDGTLIVFSVILIFCIILIQLNIRSWVKYLVNVLLVFILLVFAFIYFLGKVFYEEKNIYRMVSTNNKYEVIIIEGNGGATTAYSYKVLLRELKLFMPKEIEIFFSYLSPIPEQTRFLNDNTIEIFCQYCQSFIVSFDKRTFRTNKKLQFYKGEPVIRTWFGHKNEQEKKIEQPLNKNWEGKWVLEDSMQDYNGTLIIKNQTENSFSFSLEALNGSHTGILNGEAKIVDNNAVSIVGDIDDKESQCQVDFIKKENDINNIIEIETTNDDCLPFHGVRVHFAGNYVKNGVIKIRKLEDFVQTQDSSDSCEYYDRIFKNNDETNVFKKLVGDNYRHHIQIPHPYF</sequence>
<feature type="transmembrane region" description="Helical" evidence="1">
    <location>
        <begin position="49"/>
        <end position="69"/>
    </location>
</feature>
<evidence type="ECO:0000313" key="2">
    <source>
        <dbReference type="EMBL" id="PKL72032.1"/>
    </source>
</evidence>
<keyword evidence="1" id="KW-0812">Transmembrane</keyword>
<gene>
    <name evidence="2" type="ORF">CVV26_03290</name>
</gene>
<evidence type="ECO:0000256" key="1">
    <source>
        <dbReference type="SAM" id="Phobius"/>
    </source>
</evidence>
<reference evidence="2 3" key="1">
    <citation type="journal article" date="2017" name="ISME J.">
        <title>Potential for microbial H2 and metal transformations associated with novel bacteria and archaea in deep terrestrial subsurface sediments.</title>
        <authorList>
            <person name="Hernsdorf A.W."/>
            <person name="Amano Y."/>
            <person name="Miyakawa K."/>
            <person name="Ise K."/>
            <person name="Suzuki Y."/>
            <person name="Anantharaman K."/>
            <person name="Probst A."/>
            <person name="Burstein D."/>
            <person name="Thomas B.C."/>
            <person name="Banfield J.F."/>
        </authorList>
    </citation>
    <scope>NUCLEOTIDE SEQUENCE [LARGE SCALE GENOMIC DNA]</scope>
    <source>
        <strain evidence="2">HGW-Kuenenbacteria-1</strain>
    </source>
</reference>
<dbReference type="Proteomes" id="UP000233414">
    <property type="component" value="Unassembled WGS sequence"/>
</dbReference>
<protein>
    <submittedName>
        <fullName evidence="2">Uncharacterized protein</fullName>
    </submittedName>
</protein>
<proteinExistence type="predicted"/>